<evidence type="ECO:0000313" key="2">
    <source>
        <dbReference type="Proteomes" id="UP001056120"/>
    </source>
</evidence>
<gene>
    <name evidence="1" type="ORF">L1987_41614</name>
</gene>
<accession>A0ACB9GVN2</accession>
<name>A0ACB9GVN2_9ASTR</name>
<reference evidence="2" key="1">
    <citation type="journal article" date="2022" name="Mol. Ecol. Resour.">
        <title>The genomes of chicory, endive, great burdock and yacon provide insights into Asteraceae palaeo-polyploidization history and plant inulin production.</title>
        <authorList>
            <person name="Fan W."/>
            <person name="Wang S."/>
            <person name="Wang H."/>
            <person name="Wang A."/>
            <person name="Jiang F."/>
            <person name="Liu H."/>
            <person name="Zhao H."/>
            <person name="Xu D."/>
            <person name="Zhang Y."/>
        </authorList>
    </citation>
    <scope>NUCLEOTIDE SEQUENCE [LARGE SCALE GENOMIC DNA]</scope>
    <source>
        <strain evidence="2">cv. Yunnan</strain>
    </source>
</reference>
<protein>
    <submittedName>
        <fullName evidence="1">Uncharacterized protein</fullName>
    </submittedName>
</protein>
<dbReference type="Proteomes" id="UP001056120">
    <property type="component" value="Linkage Group LG13"/>
</dbReference>
<dbReference type="EMBL" id="CM042030">
    <property type="protein sequence ID" value="KAI3787266.1"/>
    <property type="molecule type" value="Genomic_DNA"/>
</dbReference>
<comment type="caution">
    <text evidence="1">The sequence shown here is derived from an EMBL/GenBank/DDBJ whole genome shotgun (WGS) entry which is preliminary data.</text>
</comment>
<proteinExistence type="predicted"/>
<reference evidence="1 2" key="2">
    <citation type="journal article" date="2022" name="Mol. Ecol. Resour.">
        <title>The genomes of chicory, endive, great burdock and yacon provide insights into Asteraceae paleo-polyploidization history and plant inulin production.</title>
        <authorList>
            <person name="Fan W."/>
            <person name="Wang S."/>
            <person name="Wang H."/>
            <person name="Wang A."/>
            <person name="Jiang F."/>
            <person name="Liu H."/>
            <person name="Zhao H."/>
            <person name="Xu D."/>
            <person name="Zhang Y."/>
        </authorList>
    </citation>
    <scope>NUCLEOTIDE SEQUENCE [LARGE SCALE GENOMIC DNA]</scope>
    <source>
        <strain evidence="2">cv. Yunnan</strain>
        <tissue evidence="1">Leaves</tissue>
    </source>
</reference>
<sequence>MKLRPLLSIFSSTSDGQSPTPPPSKLLLLSDSSSNISDATTSSLPLREFPTGTLTLSVSHLPITYLKPLPAGLKFLAVHNHLLYAATGNLIHVIDTSSFALLDTFSVARSSSGSIKSVAFSNGNIYTSHQDNKIRVWKLTENKRHKRIATLPTLEDRLLR</sequence>
<evidence type="ECO:0000313" key="1">
    <source>
        <dbReference type="EMBL" id="KAI3787266.1"/>
    </source>
</evidence>
<keyword evidence="2" id="KW-1185">Reference proteome</keyword>
<organism evidence="1 2">
    <name type="scientific">Smallanthus sonchifolius</name>
    <dbReference type="NCBI Taxonomy" id="185202"/>
    <lineage>
        <taxon>Eukaryota</taxon>
        <taxon>Viridiplantae</taxon>
        <taxon>Streptophyta</taxon>
        <taxon>Embryophyta</taxon>
        <taxon>Tracheophyta</taxon>
        <taxon>Spermatophyta</taxon>
        <taxon>Magnoliopsida</taxon>
        <taxon>eudicotyledons</taxon>
        <taxon>Gunneridae</taxon>
        <taxon>Pentapetalae</taxon>
        <taxon>asterids</taxon>
        <taxon>campanulids</taxon>
        <taxon>Asterales</taxon>
        <taxon>Asteraceae</taxon>
        <taxon>Asteroideae</taxon>
        <taxon>Heliantheae alliance</taxon>
        <taxon>Millerieae</taxon>
        <taxon>Smallanthus</taxon>
    </lineage>
</organism>